<dbReference type="Proteomes" id="UP000515152">
    <property type="component" value="Chromosome 20"/>
</dbReference>
<feature type="region of interest" description="Disordered" evidence="2">
    <location>
        <begin position="89"/>
        <end position="177"/>
    </location>
</feature>
<dbReference type="AlphaFoldDB" id="A0A6P8ESM2"/>
<sequence>MSAVSGHGIKLPGLPVTRRAIPKPTCTLANSMLEGNAAPSGIPGAYKRFSLGMKAALRSAASATPTQQPAPAAEKRLSLAPACSARLRKKTNEGAIPSLSKDTAASSVRPSQASASLKRPVPEPKGGPAKRSKGEPVSNIRSGLLRKRALPTVPEDTISTSSAHTVSGASSVTAPSLDSEDTYLCECGRKTACKKCQHLLQENQKLRRELSTLKSHK</sequence>
<evidence type="ECO:0000313" key="3">
    <source>
        <dbReference type="Proteomes" id="UP000515152"/>
    </source>
</evidence>
<dbReference type="GeneID" id="105906211"/>
<evidence type="ECO:0000256" key="2">
    <source>
        <dbReference type="SAM" id="MobiDB-lite"/>
    </source>
</evidence>
<name>A0A6P8ESM2_CLUHA</name>
<proteinExistence type="predicted"/>
<keyword evidence="1" id="KW-0175">Coiled coil</keyword>
<keyword evidence="3" id="KW-1185">Reference proteome</keyword>
<feature type="compositionally biased region" description="Polar residues" evidence="2">
    <location>
        <begin position="157"/>
        <end position="176"/>
    </location>
</feature>
<feature type="coiled-coil region" evidence="1">
    <location>
        <begin position="189"/>
        <end position="216"/>
    </location>
</feature>
<accession>A0A6P8ESM2</accession>
<reference evidence="4" key="1">
    <citation type="submission" date="2025-08" db="UniProtKB">
        <authorList>
            <consortium name="RefSeq"/>
        </authorList>
    </citation>
    <scope>IDENTIFICATION</scope>
</reference>
<evidence type="ECO:0000256" key="1">
    <source>
        <dbReference type="SAM" id="Coils"/>
    </source>
</evidence>
<organism evidence="3 4">
    <name type="scientific">Clupea harengus</name>
    <name type="common">Atlantic herring</name>
    <dbReference type="NCBI Taxonomy" id="7950"/>
    <lineage>
        <taxon>Eukaryota</taxon>
        <taxon>Metazoa</taxon>
        <taxon>Chordata</taxon>
        <taxon>Craniata</taxon>
        <taxon>Vertebrata</taxon>
        <taxon>Euteleostomi</taxon>
        <taxon>Actinopterygii</taxon>
        <taxon>Neopterygii</taxon>
        <taxon>Teleostei</taxon>
        <taxon>Clupei</taxon>
        <taxon>Clupeiformes</taxon>
        <taxon>Clupeoidei</taxon>
        <taxon>Clupeidae</taxon>
        <taxon>Clupea</taxon>
    </lineage>
</organism>
<evidence type="ECO:0000313" key="4">
    <source>
        <dbReference type="RefSeq" id="XP_031413832.1"/>
    </source>
</evidence>
<feature type="compositionally biased region" description="Polar residues" evidence="2">
    <location>
        <begin position="100"/>
        <end position="115"/>
    </location>
</feature>
<dbReference type="KEGG" id="char:105906211"/>
<gene>
    <name evidence="4" type="primary">LOC105906211</name>
</gene>
<protein>
    <submittedName>
        <fullName evidence="4">Uncharacterized protein LOC105906211 isoform X1</fullName>
    </submittedName>
</protein>
<dbReference type="RefSeq" id="XP_031413832.1">
    <property type="nucleotide sequence ID" value="XM_031557972.2"/>
</dbReference>